<sequence>MRTRKLGWTDLELSVIGLGTWAIGGGGWKFAWGPQDDEASIKTIWKALDAGINWIDTAAVYGLGHSEEVVGKAIKNLSQKPIIATKCGLTWNEKGEIINCLKKESVKREAENSLKRLQIEVIDLYQIHWPIPDEQIEEGWEAISELIEEGKVRYGGVSNFSVSQMQRVQKIRPIASLQPPYSMFRREIEKEILPFCASNDIGVIVYSPMQKGLLTGKVNPEWVSKLPPDDHRRNDPMFQEPQLSINMECVEKLRKIAEEHGRTLSHLAIAWVLRRGEVTAAIVGARSPEQIAETALAGDWELDEVTISEIEKILKEREAKIADLA</sequence>
<dbReference type="Pfam" id="PF00248">
    <property type="entry name" value="Aldo_ket_red"/>
    <property type="match status" value="1"/>
</dbReference>
<proteinExistence type="predicted"/>
<dbReference type="PANTHER" id="PTHR43364:SF4">
    <property type="entry name" value="NAD(P)-LINKED OXIDOREDUCTASE SUPERFAMILY PROTEIN"/>
    <property type="match status" value="1"/>
</dbReference>
<dbReference type="InterPro" id="IPR036812">
    <property type="entry name" value="NAD(P)_OxRdtase_dom_sf"/>
</dbReference>
<keyword evidence="5" id="KW-1185">Reference proteome</keyword>
<evidence type="ECO:0000313" key="4">
    <source>
        <dbReference type="EMBL" id="WZL76246.1"/>
    </source>
</evidence>
<dbReference type="Gene3D" id="3.20.20.100">
    <property type="entry name" value="NADP-dependent oxidoreductase domain"/>
    <property type="match status" value="1"/>
</dbReference>
<feature type="coiled-coil region" evidence="2">
    <location>
        <begin position="100"/>
        <end position="127"/>
    </location>
</feature>
<evidence type="ECO:0000313" key="5">
    <source>
        <dbReference type="Proteomes" id="UP001461341"/>
    </source>
</evidence>
<dbReference type="RefSeq" id="WP_369018404.1">
    <property type="nucleotide sequence ID" value="NZ_CP121689.1"/>
</dbReference>
<dbReference type="InterPro" id="IPR050523">
    <property type="entry name" value="AKR_Detox_Biosynth"/>
</dbReference>
<gene>
    <name evidence="4" type="ORF">QBE54_00505</name>
</gene>
<dbReference type="SUPFAM" id="SSF51430">
    <property type="entry name" value="NAD(P)-linked oxidoreductase"/>
    <property type="match status" value="1"/>
</dbReference>
<keyword evidence="2" id="KW-0175">Coiled coil</keyword>
<dbReference type="PRINTS" id="PR00069">
    <property type="entry name" value="ALDKETRDTASE"/>
</dbReference>
<reference evidence="4 5" key="1">
    <citation type="submission" date="2023-03" db="EMBL/GenBank/DDBJ databases">
        <title>Novel Species.</title>
        <authorList>
            <person name="Ma S."/>
        </authorList>
    </citation>
    <scope>NUCLEOTIDE SEQUENCE [LARGE SCALE GENOMIC DNA]</scope>
    <source>
        <strain evidence="4 5">B11</strain>
    </source>
</reference>
<protein>
    <submittedName>
        <fullName evidence="4">Aldo/keto reductase</fullName>
    </submittedName>
</protein>
<evidence type="ECO:0000256" key="2">
    <source>
        <dbReference type="SAM" id="Coils"/>
    </source>
</evidence>
<feature type="domain" description="NADP-dependent oxidoreductase" evidence="3">
    <location>
        <begin position="16"/>
        <end position="314"/>
    </location>
</feature>
<dbReference type="PANTHER" id="PTHR43364">
    <property type="entry name" value="NADH-SPECIFIC METHYLGLYOXAL REDUCTASE-RELATED"/>
    <property type="match status" value="1"/>
</dbReference>
<evidence type="ECO:0000256" key="1">
    <source>
        <dbReference type="ARBA" id="ARBA00023002"/>
    </source>
</evidence>
<dbReference type="InterPro" id="IPR023210">
    <property type="entry name" value="NADP_OxRdtase_dom"/>
</dbReference>
<keyword evidence="1" id="KW-0560">Oxidoreductase</keyword>
<accession>A0ABZ2YB64</accession>
<dbReference type="Proteomes" id="UP001461341">
    <property type="component" value="Chromosome"/>
</dbReference>
<dbReference type="CDD" id="cd19102">
    <property type="entry name" value="AKR_unchar"/>
    <property type="match status" value="1"/>
</dbReference>
<evidence type="ECO:0000259" key="3">
    <source>
        <dbReference type="Pfam" id="PF00248"/>
    </source>
</evidence>
<name>A0ABZ2YB64_9BACT</name>
<dbReference type="InterPro" id="IPR020471">
    <property type="entry name" value="AKR"/>
</dbReference>
<dbReference type="EMBL" id="CP121689">
    <property type="protein sequence ID" value="WZL76246.1"/>
    <property type="molecule type" value="Genomic_DNA"/>
</dbReference>
<organism evidence="4 5">
    <name type="scientific">Thermatribacter velox</name>
    <dbReference type="NCBI Taxonomy" id="3039681"/>
    <lineage>
        <taxon>Bacteria</taxon>
        <taxon>Pseudomonadati</taxon>
        <taxon>Atribacterota</taxon>
        <taxon>Atribacteria</taxon>
        <taxon>Atribacterales</taxon>
        <taxon>Thermatribacteraceae</taxon>
        <taxon>Thermatribacter</taxon>
    </lineage>
</organism>